<organism evidence="1 2">
    <name type="scientific">Lyophyllum shimeji</name>
    <name type="common">Hon-shimeji</name>
    <name type="synonym">Tricholoma shimeji</name>
    <dbReference type="NCBI Taxonomy" id="47721"/>
    <lineage>
        <taxon>Eukaryota</taxon>
        <taxon>Fungi</taxon>
        <taxon>Dikarya</taxon>
        <taxon>Basidiomycota</taxon>
        <taxon>Agaricomycotina</taxon>
        <taxon>Agaricomycetes</taxon>
        <taxon>Agaricomycetidae</taxon>
        <taxon>Agaricales</taxon>
        <taxon>Tricholomatineae</taxon>
        <taxon>Lyophyllaceae</taxon>
        <taxon>Lyophyllum</taxon>
    </lineage>
</organism>
<comment type="caution">
    <text evidence="1">The sequence shown here is derived from an EMBL/GenBank/DDBJ whole genome shotgun (WGS) entry which is preliminary data.</text>
</comment>
<keyword evidence="2" id="KW-1185">Reference proteome</keyword>
<protein>
    <submittedName>
        <fullName evidence="1">Glycoside hydrolase family 71 protein</fullName>
    </submittedName>
</protein>
<accession>A0A9P3PR46</accession>
<dbReference type="OrthoDB" id="3257981at2759"/>
<dbReference type="Pfam" id="PF03659">
    <property type="entry name" value="Glyco_hydro_71"/>
    <property type="match status" value="1"/>
</dbReference>
<reference evidence="1" key="1">
    <citation type="submission" date="2022-07" db="EMBL/GenBank/DDBJ databases">
        <title>The genome of Lyophyllum shimeji provides insight into the initial evolution of ectomycorrhizal fungal genome.</title>
        <authorList>
            <person name="Kobayashi Y."/>
            <person name="Shibata T."/>
            <person name="Hirakawa H."/>
            <person name="Shigenobu S."/>
            <person name="Nishiyama T."/>
            <person name="Yamada A."/>
            <person name="Hasebe M."/>
            <person name="Kawaguchi M."/>
        </authorList>
    </citation>
    <scope>NUCLEOTIDE SEQUENCE</scope>
    <source>
        <strain evidence="1">AT787</strain>
    </source>
</reference>
<sequence length="120" mass="12355">MVPANNASGNYFMGRPNGYDSMQDQVSVVSLLTTLGTVVVNSAGTVCTSDAPAGASAITVDFKVGTQSFSLVRNGQTVLTGTSLKAIQNNCPCGLENFNSYVGTVPLDSTTHCSLTALIT</sequence>
<dbReference type="InterPro" id="IPR005197">
    <property type="entry name" value="Glyco_hydro_71"/>
</dbReference>
<evidence type="ECO:0000313" key="2">
    <source>
        <dbReference type="Proteomes" id="UP001063166"/>
    </source>
</evidence>
<dbReference type="EMBL" id="BRPK01000007">
    <property type="protein sequence ID" value="GLB40054.1"/>
    <property type="molecule type" value="Genomic_DNA"/>
</dbReference>
<evidence type="ECO:0000313" key="1">
    <source>
        <dbReference type="EMBL" id="GLB40054.1"/>
    </source>
</evidence>
<dbReference type="GO" id="GO:0051118">
    <property type="term" value="F:glucan endo-1,3-alpha-glucosidase activity"/>
    <property type="evidence" value="ECO:0007669"/>
    <property type="project" value="InterPro"/>
</dbReference>
<proteinExistence type="predicted"/>
<keyword evidence="1" id="KW-0378">Hydrolase</keyword>
<gene>
    <name evidence="1" type="ORF">LshimejAT787_0705640</name>
</gene>
<name>A0A9P3PR46_LYOSH</name>
<dbReference type="Proteomes" id="UP001063166">
    <property type="component" value="Unassembled WGS sequence"/>
</dbReference>
<dbReference type="AlphaFoldDB" id="A0A9P3PR46"/>